<feature type="domain" description="CBM20" evidence="1">
    <location>
        <begin position="1"/>
        <end position="148"/>
    </location>
</feature>
<gene>
    <name evidence="2" type="ORF">CCMP2556_LOCUS25061</name>
</gene>
<organism evidence="2 3">
    <name type="scientific">Durusdinium trenchii</name>
    <dbReference type="NCBI Taxonomy" id="1381693"/>
    <lineage>
        <taxon>Eukaryota</taxon>
        <taxon>Sar</taxon>
        <taxon>Alveolata</taxon>
        <taxon>Dinophyceae</taxon>
        <taxon>Suessiales</taxon>
        <taxon>Symbiodiniaceae</taxon>
        <taxon>Durusdinium</taxon>
    </lineage>
</organism>
<accession>A0ABP0MF07</accession>
<dbReference type="EMBL" id="CAXAMN010016668">
    <property type="protein sequence ID" value="CAK9048740.1"/>
    <property type="molecule type" value="Genomic_DNA"/>
</dbReference>
<dbReference type="SMART" id="SM01065">
    <property type="entry name" value="CBM_2"/>
    <property type="match status" value="1"/>
</dbReference>
<evidence type="ECO:0000259" key="1">
    <source>
        <dbReference type="PROSITE" id="PS51166"/>
    </source>
</evidence>
<sequence length="258" mass="29764">MPRVGLVFDLRHCQTQPGESLCVRGNVERLGAWSAEGRDDSLRLHTDHKRSKSARAPEVGGEPVFFSEPERYPRWSSRAPIWLEAEALPEEDFKFSFRYKYVKDRRCFCDKPYGRSAFVWEGSISDRCICLPVQDGAVFLVSDEIWDEEGQTIITQLRRSKVHMPTTLQPQDNCSFVLSPRAREKEEEDTQFPIEIEFGALDVEPKVETKYTFMEKQAEALKLENVVLRKRLQNLEAAMSNYPVDMTDSTDITDDTET</sequence>
<evidence type="ECO:0000313" key="3">
    <source>
        <dbReference type="Proteomes" id="UP001642484"/>
    </source>
</evidence>
<comment type="caution">
    <text evidence="2">The sequence shown here is derived from an EMBL/GenBank/DDBJ whole genome shotgun (WGS) entry which is preliminary data.</text>
</comment>
<dbReference type="InterPro" id="IPR002044">
    <property type="entry name" value="CBM20"/>
</dbReference>
<name>A0ABP0MF07_9DINO</name>
<dbReference type="SUPFAM" id="SSF49452">
    <property type="entry name" value="Starch-binding domain-like"/>
    <property type="match status" value="1"/>
</dbReference>
<reference evidence="2 3" key="1">
    <citation type="submission" date="2024-02" db="EMBL/GenBank/DDBJ databases">
        <authorList>
            <person name="Chen Y."/>
            <person name="Shah S."/>
            <person name="Dougan E. K."/>
            <person name="Thang M."/>
            <person name="Chan C."/>
        </authorList>
    </citation>
    <scope>NUCLEOTIDE SEQUENCE [LARGE SCALE GENOMIC DNA]</scope>
</reference>
<proteinExistence type="predicted"/>
<dbReference type="InterPro" id="IPR013784">
    <property type="entry name" value="Carb-bd-like_fold"/>
</dbReference>
<evidence type="ECO:0000313" key="2">
    <source>
        <dbReference type="EMBL" id="CAK9048740.1"/>
    </source>
</evidence>
<protein>
    <recommendedName>
        <fullName evidence="1">CBM20 domain-containing protein</fullName>
    </recommendedName>
</protein>
<dbReference type="Gene3D" id="2.60.40.10">
    <property type="entry name" value="Immunoglobulins"/>
    <property type="match status" value="1"/>
</dbReference>
<keyword evidence="3" id="KW-1185">Reference proteome</keyword>
<dbReference type="Proteomes" id="UP001642484">
    <property type="component" value="Unassembled WGS sequence"/>
</dbReference>
<dbReference type="InterPro" id="IPR013783">
    <property type="entry name" value="Ig-like_fold"/>
</dbReference>
<dbReference type="PROSITE" id="PS51166">
    <property type="entry name" value="CBM20"/>
    <property type="match status" value="1"/>
</dbReference>